<evidence type="ECO:0008006" key="4">
    <source>
        <dbReference type="Google" id="ProtNLM"/>
    </source>
</evidence>
<comment type="caution">
    <text evidence="2">The sequence shown here is derived from an EMBL/GenBank/DDBJ whole genome shotgun (WGS) entry which is preliminary data.</text>
</comment>
<organism evidence="2 3">
    <name type="scientific">Prauserella isguenensis</name>
    <dbReference type="NCBI Taxonomy" id="1470180"/>
    <lineage>
        <taxon>Bacteria</taxon>
        <taxon>Bacillati</taxon>
        <taxon>Actinomycetota</taxon>
        <taxon>Actinomycetes</taxon>
        <taxon>Pseudonocardiales</taxon>
        <taxon>Pseudonocardiaceae</taxon>
        <taxon>Prauserella</taxon>
    </lineage>
</organism>
<keyword evidence="3" id="KW-1185">Reference proteome</keyword>
<dbReference type="EMBL" id="JACHWU010000001">
    <property type="protein sequence ID" value="MBB3050365.1"/>
    <property type="molecule type" value="Genomic_DNA"/>
</dbReference>
<dbReference type="RefSeq" id="WP_183649424.1">
    <property type="nucleotide sequence ID" value="NZ_JACHWU010000001.1"/>
</dbReference>
<evidence type="ECO:0000313" key="2">
    <source>
        <dbReference type="EMBL" id="MBB3050365.1"/>
    </source>
</evidence>
<dbReference type="AlphaFoldDB" id="A0A839RYP0"/>
<gene>
    <name evidence="2" type="ORF">FHS23_001360</name>
</gene>
<name>A0A839RYP0_9PSEU</name>
<proteinExistence type="predicted"/>
<reference evidence="2 3" key="1">
    <citation type="submission" date="2020-08" db="EMBL/GenBank/DDBJ databases">
        <title>Genomic Encyclopedia of Type Strains, Phase III (KMG-III): the genomes of soil and plant-associated and newly described type strains.</title>
        <authorList>
            <person name="Whitman W."/>
        </authorList>
    </citation>
    <scope>NUCLEOTIDE SEQUENCE [LARGE SCALE GENOMIC DNA]</scope>
    <source>
        <strain evidence="2 3">CECT 8577</strain>
    </source>
</reference>
<evidence type="ECO:0000256" key="1">
    <source>
        <dbReference type="SAM" id="MobiDB-lite"/>
    </source>
</evidence>
<evidence type="ECO:0000313" key="3">
    <source>
        <dbReference type="Proteomes" id="UP000550714"/>
    </source>
</evidence>
<protein>
    <recommendedName>
        <fullName evidence="4">Excreted virulence factor EspC (Type VII ESX diderm)</fullName>
    </recommendedName>
</protein>
<dbReference type="Proteomes" id="UP000550714">
    <property type="component" value="Unassembled WGS sequence"/>
</dbReference>
<feature type="region of interest" description="Disordered" evidence="1">
    <location>
        <begin position="69"/>
        <end position="103"/>
    </location>
</feature>
<accession>A0A839RYP0</accession>
<sequence>MSGYDVDPEELRSAARSIDTAVGKADDLKLEGLVGNKEAFGHGGVATALTEFCTTWQLAVGLLQESGRGAGQSLDGAASGYEQADEQNTMRSVPGPGPQVPPM</sequence>